<evidence type="ECO:0000313" key="3">
    <source>
        <dbReference type="EMBL" id="KAL0442678.1"/>
    </source>
</evidence>
<reference evidence="3" key="2">
    <citation type="journal article" date="2024" name="Plant">
        <title>Genomic evolution and insights into agronomic trait innovations of Sesamum species.</title>
        <authorList>
            <person name="Miao H."/>
            <person name="Wang L."/>
            <person name="Qu L."/>
            <person name="Liu H."/>
            <person name="Sun Y."/>
            <person name="Le M."/>
            <person name="Wang Q."/>
            <person name="Wei S."/>
            <person name="Zheng Y."/>
            <person name="Lin W."/>
            <person name="Duan Y."/>
            <person name="Cao H."/>
            <person name="Xiong S."/>
            <person name="Wang X."/>
            <person name="Wei L."/>
            <person name="Li C."/>
            <person name="Ma Q."/>
            <person name="Ju M."/>
            <person name="Zhao R."/>
            <person name="Li G."/>
            <person name="Mu C."/>
            <person name="Tian Q."/>
            <person name="Mei H."/>
            <person name="Zhang T."/>
            <person name="Gao T."/>
            <person name="Zhang H."/>
        </authorList>
    </citation>
    <scope>NUCLEOTIDE SEQUENCE</scope>
    <source>
        <strain evidence="3">KEN1</strain>
    </source>
</reference>
<proteinExistence type="inferred from homology"/>
<feature type="chain" id="PRO_5043834078" evidence="2">
    <location>
        <begin position="24"/>
        <end position="152"/>
    </location>
</feature>
<accession>A0AAW2WMC9</accession>
<name>A0AAW2WMC9_9LAMI</name>
<reference evidence="3" key="1">
    <citation type="submission" date="2020-06" db="EMBL/GenBank/DDBJ databases">
        <authorList>
            <person name="Li T."/>
            <person name="Hu X."/>
            <person name="Zhang T."/>
            <person name="Song X."/>
            <person name="Zhang H."/>
            <person name="Dai N."/>
            <person name="Sheng W."/>
            <person name="Hou X."/>
            <person name="Wei L."/>
        </authorList>
    </citation>
    <scope>NUCLEOTIDE SEQUENCE</scope>
    <source>
        <strain evidence="3">KEN1</strain>
        <tissue evidence="3">Leaf</tissue>
    </source>
</reference>
<comment type="caution">
    <text evidence="3">The sequence shown here is derived from an EMBL/GenBank/DDBJ whole genome shotgun (WGS) entry which is preliminary data.</text>
</comment>
<dbReference type="EMBL" id="JACGWN010000007">
    <property type="protein sequence ID" value="KAL0442678.1"/>
    <property type="molecule type" value="Genomic_DNA"/>
</dbReference>
<dbReference type="PANTHER" id="PTHR22835">
    <property type="entry name" value="ZINC FINGER FYVE DOMAIN CONTAINING PROTEIN"/>
    <property type="match status" value="1"/>
</dbReference>
<gene>
    <name evidence="3" type="ORF">Slati_1990500</name>
</gene>
<protein>
    <submittedName>
        <fullName evidence="3">GDSL esterase/lipase</fullName>
    </submittedName>
</protein>
<dbReference type="InterPro" id="IPR036514">
    <property type="entry name" value="SGNH_hydro_sf"/>
</dbReference>
<dbReference type="AlphaFoldDB" id="A0AAW2WMC9"/>
<evidence type="ECO:0000256" key="2">
    <source>
        <dbReference type="SAM" id="SignalP"/>
    </source>
</evidence>
<sequence length="152" mass="16321">MKMGVAYAIILILVASISTQASGCYDSIISFGDSLADTGNLRLLSPPNNPPLCARPPYGLTFFNLSTGRASDGRLLRVWAAVGGAVRALEALRRRKAGFSKGVRWGGGATALDDAKFFDQRGIQKLATNASLGIQLEWFKQFLARIPANFSL</sequence>
<organism evidence="3">
    <name type="scientific">Sesamum latifolium</name>
    <dbReference type="NCBI Taxonomy" id="2727402"/>
    <lineage>
        <taxon>Eukaryota</taxon>
        <taxon>Viridiplantae</taxon>
        <taxon>Streptophyta</taxon>
        <taxon>Embryophyta</taxon>
        <taxon>Tracheophyta</taxon>
        <taxon>Spermatophyta</taxon>
        <taxon>Magnoliopsida</taxon>
        <taxon>eudicotyledons</taxon>
        <taxon>Gunneridae</taxon>
        <taxon>Pentapetalae</taxon>
        <taxon>asterids</taxon>
        <taxon>lamiids</taxon>
        <taxon>Lamiales</taxon>
        <taxon>Pedaliaceae</taxon>
        <taxon>Sesamum</taxon>
    </lineage>
</organism>
<keyword evidence="2" id="KW-0732">Signal</keyword>
<dbReference type="PANTHER" id="PTHR22835:SF683">
    <property type="entry name" value="OS05G0506800 PROTEIN"/>
    <property type="match status" value="1"/>
</dbReference>
<evidence type="ECO:0000256" key="1">
    <source>
        <dbReference type="ARBA" id="ARBA00008668"/>
    </source>
</evidence>
<dbReference type="Gene3D" id="3.40.50.1110">
    <property type="entry name" value="SGNH hydrolase"/>
    <property type="match status" value="1"/>
</dbReference>
<comment type="similarity">
    <text evidence="1">Belongs to the 'GDSL' lipolytic enzyme family.</text>
</comment>
<feature type="signal peptide" evidence="2">
    <location>
        <begin position="1"/>
        <end position="23"/>
    </location>
</feature>